<sequence>MKVNEAIIEVMKDVGAVGKGDRNTFHNFNFRGIDAVVNALSPAMKRHGVTVHPSQIIARDYEHYTTDKNKQGTACRLVVEYTITGPEGDVIHCVAAGESADTGDKATPKAMSVTFRTALLQTFALPTTETDPDAQVMERQAPRPVTGEASNLPDFRGMMQSATTPDEKNAIWNQAKEAGAPVKFLDELREIGS</sequence>
<name>A0A5C4X4T7_9MICO</name>
<evidence type="ECO:0000313" key="1">
    <source>
        <dbReference type="EMBL" id="TNM55893.1"/>
    </source>
</evidence>
<organism evidence="1 2">
    <name type="scientific">Brevibacterium sediminis</name>
    <dbReference type="NCBI Taxonomy" id="1857024"/>
    <lineage>
        <taxon>Bacteria</taxon>
        <taxon>Bacillati</taxon>
        <taxon>Actinomycetota</taxon>
        <taxon>Actinomycetes</taxon>
        <taxon>Micrococcales</taxon>
        <taxon>Brevibacteriaceae</taxon>
        <taxon>Brevibacterium</taxon>
    </lineage>
</organism>
<comment type="caution">
    <text evidence="1">The sequence shown here is derived from an EMBL/GenBank/DDBJ whole genome shotgun (WGS) entry which is preliminary data.</text>
</comment>
<proteinExistence type="predicted"/>
<evidence type="ECO:0000313" key="2">
    <source>
        <dbReference type="Proteomes" id="UP000314223"/>
    </source>
</evidence>
<accession>A0A5C4X4T7</accession>
<reference evidence="1 2" key="1">
    <citation type="submission" date="2019-06" db="EMBL/GenBank/DDBJ databases">
        <authorList>
            <person name="Mardanova A.M."/>
            <person name="Pudova D.S."/>
            <person name="Shagimardanova E.I."/>
            <person name="Gogoleva N.E."/>
            <person name="Lutfullin M.T."/>
            <person name="Hadieva G.F."/>
            <person name="Sharipova M.R."/>
        </authorList>
    </citation>
    <scope>NUCLEOTIDE SEQUENCE [LARGE SCALE GENOMIC DNA]</scope>
    <source>
        <strain evidence="1 2">MG-1</strain>
    </source>
</reference>
<evidence type="ECO:0008006" key="3">
    <source>
        <dbReference type="Google" id="ProtNLM"/>
    </source>
</evidence>
<dbReference type="RefSeq" id="WP_139468032.1">
    <property type="nucleotide sequence ID" value="NZ_VDMQ01000003.1"/>
</dbReference>
<dbReference type="InterPro" id="IPR007499">
    <property type="entry name" value="ERF_bacteria_virus"/>
</dbReference>
<dbReference type="EMBL" id="VDMQ01000003">
    <property type="protein sequence ID" value="TNM55893.1"/>
    <property type="molecule type" value="Genomic_DNA"/>
</dbReference>
<dbReference type="AlphaFoldDB" id="A0A5C4X4T7"/>
<gene>
    <name evidence="1" type="ORF">FHQ09_06540</name>
</gene>
<protein>
    <recommendedName>
        <fullName evidence="3">Single-stranded DNA-binding protein</fullName>
    </recommendedName>
</protein>
<dbReference type="Proteomes" id="UP000314223">
    <property type="component" value="Unassembled WGS sequence"/>
</dbReference>
<dbReference type="Pfam" id="PF04404">
    <property type="entry name" value="ERF"/>
    <property type="match status" value="1"/>
</dbReference>